<keyword evidence="3" id="KW-1185">Reference proteome</keyword>
<proteinExistence type="predicted"/>
<name>A0A507R5V5_MONPU</name>
<feature type="region of interest" description="Disordered" evidence="1">
    <location>
        <begin position="1"/>
        <end position="44"/>
    </location>
</feature>
<evidence type="ECO:0000313" key="3">
    <source>
        <dbReference type="Proteomes" id="UP000319663"/>
    </source>
</evidence>
<dbReference type="OrthoDB" id="5286775at2759"/>
<feature type="compositionally biased region" description="Polar residues" evidence="1">
    <location>
        <begin position="1"/>
        <end position="15"/>
    </location>
</feature>
<dbReference type="EMBL" id="VIFY01000001">
    <property type="protein sequence ID" value="TQB77512.1"/>
    <property type="molecule type" value="Genomic_DNA"/>
</dbReference>
<accession>A0A507R5V5</accession>
<protein>
    <submittedName>
        <fullName evidence="2">Uncharacterized protein</fullName>
    </submittedName>
</protein>
<dbReference type="Proteomes" id="UP000319663">
    <property type="component" value="Unassembled WGS sequence"/>
</dbReference>
<evidence type="ECO:0000256" key="1">
    <source>
        <dbReference type="SAM" id="MobiDB-lite"/>
    </source>
</evidence>
<comment type="caution">
    <text evidence="2">The sequence shown here is derived from an EMBL/GenBank/DDBJ whole genome shotgun (WGS) entry which is preliminary data.</text>
</comment>
<reference evidence="2 3" key="1">
    <citation type="submission" date="2019-06" db="EMBL/GenBank/DDBJ databases">
        <title>Wine fermentation using esterase from Monascus purpureus.</title>
        <authorList>
            <person name="Geng C."/>
            <person name="Zhang Y."/>
        </authorList>
    </citation>
    <scope>NUCLEOTIDE SEQUENCE [LARGE SCALE GENOMIC DNA]</scope>
    <source>
        <strain evidence="2">HQ1</strain>
    </source>
</reference>
<feature type="compositionally biased region" description="Basic and acidic residues" evidence="1">
    <location>
        <begin position="84"/>
        <end position="102"/>
    </location>
</feature>
<feature type="region of interest" description="Disordered" evidence="1">
    <location>
        <begin position="84"/>
        <end position="119"/>
    </location>
</feature>
<feature type="compositionally biased region" description="Polar residues" evidence="1">
    <location>
        <begin position="35"/>
        <end position="44"/>
    </location>
</feature>
<evidence type="ECO:0000313" key="2">
    <source>
        <dbReference type="EMBL" id="TQB77512.1"/>
    </source>
</evidence>
<organism evidence="2 3">
    <name type="scientific">Monascus purpureus</name>
    <name type="common">Red mold</name>
    <name type="synonym">Monascus anka</name>
    <dbReference type="NCBI Taxonomy" id="5098"/>
    <lineage>
        <taxon>Eukaryota</taxon>
        <taxon>Fungi</taxon>
        <taxon>Dikarya</taxon>
        <taxon>Ascomycota</taxon>
        <taxon>Pezizomycotina</taxon>
        <taxon>Eurotiomycetes</taxon>
        <taxon>Eurotiomycetidae</taxon>
        <taxon>Eurotiales</taxon>
        <taxon>Aspergillaceae</taxon>
        <taxon>Monascus</taxon>
    </lineage>
</organism>
<dbReference type="AlphaFoldDB" id="A0A507R5V5"/>
<sequence>MAQQARATKGQTQPPQKRKAAPSDTTESNKKTEVNFPSGSGASLRTQLNNALSTEFDDYGQEFIFKKAGFQALSGSSARDDMDSLLAHSDDSDVSIRSEPSSRNRTRRNRRQQYQEDEDEAYIWRSDSDSEVEEFSISKSEKSTFEFDYSAEKARRWSGVVNIPQGIWSEEERDLFFRLAMRGFEPLIPKYWHLDFPTLPESLFAEVGHEGEAVIHAIKSEFHAIKSLVGLFNISGRVRDCRILRIRPETVIKRAIQKYIRWALFDADLDCHPRVMPVHAIYSQKTGESTLHALGKLNRRLEKRAKSYLNAAGSSQHSSDRVYPVLYGFFVCGPIVALLTMDSDPEKIAGRKDGAGSRFVSQFDLSERGQDVWNSLAIAIMTMYMRKTMIKVKEDAQRGLWRLPNNVPVDAEEDH</sequence>
<gene>
    <name evidence="2" type="ORF">MPDQ_000052</name>
</gene>